<protein>
    <submittedName>
        <fullName evidence="5">Uncharacterized protein</fullName>
    </submittedName>
</protein>
<dbReference type="EMBL" id="LR798399">
    <property type="protein sequence ID" value="CAB5229411.1"/>
    <property type="molecule type" value="Genomic_DNA"/>
</dbReference>
<evidence type="ECO:0000313" key="4">
    <source>
        <dbReference type="EMBL" id="CAB4183529.1"/>
    </source>
</evidence>
<evidence type="ECO:0000313" key="2">
    <source>
        <dbReference type="EMBL" id="CAB4151472.1"/>
    </source>
</evidence>
<accession>A0A6J5S248</accession>
<evidence type="ECO:0000313" key="5">
    <source>
        <dbReference type="EMBL" id="CAB4202608.1"/>
    </source>
</evidence>
<dbReference type="EMBL" id="LR797047">
    <property type="protein sequence ID" value="CAB4183529.1"/>
    <property type="molecule type" value="Genomic_DNA"/>
</dbReference>
<name>A0A6J5S248_9CAUD</name>
<dbReference type="EMBL" id="LR797322">
    <property type="protein sequence ID" value="CAB4202608.1"/>
    <property type="molecule type" value="Genomic_DNA"/>
</dbReference>
<feature type="transmembrane region" description="Helical" evidence="1">
    <location>
        <begin position="45"/>
        <end position="62"/>
    </location>
</feature>
<dbReference type="EMBL" id="LR796883">
    <property type="protein sequence ID" value="CAB4172597.1"/>
    <property type="molecule type" value="Genomic_DNA"/>
</dbReference>
<dbReference type="EMBL" id="LR797416">
    <property type="protein sequence ID" value="CAB4214785.1"/>
    <property type="molecule type" value="Genomic_DNA"/>
</dbReference>
<keyword evidence="1" id="KW-0812">Transmembrane</keyword>
<gene>
    <name evidence="4" type="ORF">UFOVP1104_13</name>
    <name evidence="5" type="ORF">UFOVP1371_26</name>
    <name evidence="6" type="ORF">UFOVP1468_34</name>
    <name evidence="7" type="ORF">UFOVP1555_45</name>
    <name evidence="2" type="ORF">UFOVP596_17</name>
    <name evidence="3" type="ORF">UFOVP938_27</name>
</gene>
<evidence type="ECO:0000256" key="1">
    <source>
        <dbReference type="SAM" id="Phobius"/>
    </source>
</evidence>
<evidence type="ECO:0000313" key="6">
    <source>
        <dbReference type="EMBL" id="CAB4214785.1"/>
    </source>
</evidence>
<sequence length="73" mass="8362">MDAVDLMKFVRLALEVVTDRLLTILGLTMSFVLACWTMTEPTMERLGMSAFFALFAYMIVKIERKQDARPENA</sequence>
<organism evidence="5">
    <name type="scientific">uncultured Caudovirales phage</name>
    <dbReference type="NCBI Taxonomy" id="2100421"/>
    <lineage>
        <taxon>Viruses</taxon>
        <taxon>Duplodnaviria</taxon>
        <taxon>Heunggongvirae</taxon>
        <taxon>Uroviricota</taxon>
        <taxon>Caudoviricetes</taxon>
        <taxon>Peduoviridae</taxon>
        <taxon>Maltschvirus</taxon>
        <taxon>Maltschvirus maltsch</taxon>
    </lineage>
</organism>
<feature type="transmembrane region" description="Helical" evidence="1">
    <location>
        <begin position="21"/>
        <end position="39"/>
    </location>
</feature>
<dbReference type="EMBL" id="LR796570">
    <property type="protein sequence ID" value="CAB4151472.1"/>
    <property type="molecule type" value="Genomic_DNA"/>
</dbReference>
<reference evidence="5" key="1">
    <citation type="submission" date="2020-05" db="EMBL/GenBank/DDBJ databases">
        <authorList>
            <person name="Chiriac C."/>
            <person name="Salcher M."/>
            <person name="Ghai R."/>
            <person name="Kavagutti S V."/>
        </authorList>
    </citation>
    <scope>NUCLEOTIDE SEQUENCE</scope>
</reference>
<evidence type="ECO:0000313" key="3">
    <source>
        <dbReference type="EMBL" id="CAB4172597.1"/>
    </source>
</evidence>
<proteinExistence type="predicted"/>
<keyword evidence="1" id="KW-1133">Transmembrane helix</keyword>
<keyword evidence="1" id="KW-0472">Membrane</keyword>
<evidence type="ECO:0000313" key="7">
    <source>
        <dbReference type="EMBL" id="CAB5229411.1"/>
    </source>
</evidence>